<sequence length="134" mass="15745">MCQLKKALGDHTKVNPLVPFVNENHEWMTQPEEVYGYQKNPATKEWEVLISWNDLPPHEATWEICTDFQQQFPDFHLEYRVALEEGSSVRPPIKFTYNRGDKGKKICEEVNEIEEERGNCSGGAQGYEREEIRW</sequence>
<dbReference type="InterPro" id="IPR016197">
    <property type="entry name" value="Chromo-like_dom_sf"/>
</dbReference>
<dbReference type="SUPFAM" id="SSF54160">
    <property type="entry name" value="Chromo domain-like"/>
    <property type="match status" value="1"/>
</dbReference>
<reference evidence="1 2" key="1">
    <citation type="submission" date="2019-08" db="EMBL/GenBank/DDBJ databases">
        <title>Draft genome sequences of two oriental melons (Cucumis melo L. var makuwa).</title>
        <authorList>
            <person name="Kwon S.-Y."/>
        </authorList>
    </citation>
    <scope>NUCLEOTIDE SEQUENCE [LARGE SCALE GENOMIC DNA]</scope>
    <source>
        <strain evidence="2">cv. Chang Bougi</strain>
        <tissue evidence="1">Leaf</tissue>
    </source>
</reference>
<evidence type="ECO:0000313" key="1">
    <source>
        <dbReference type="EMBL" id="TYK22763.1"/>
    </source>
</evidence>
<comment type="caution">
    <text evidence="1">The sequence shown here is derived from an EMBL/GenBank/DDBJ whole genome shotgun (WGS) entry which is preliminary data.</text>
</comment>
<proteinExistence type="predicted"/>
<evidence type="ECO:0000313" key="2">
    <source>
        <dbReference type="Proteomes" id="UP000321947"/>
    </source>
</evidence>
<accession>A0A5D3DGS0</accession>
<dbReference type="Proteomes" id="UP000321947">
    <property type="component" value="Unassembled WGS sequence"/>
</dbReference>
<protein>
    <submittedName>
        <fullName evidence="1">Ty3-gypsy retroelement transposase</fullName>
    </submittedName>
</protein>
<dbReference type="EMBL" id="SSTD01004900">
    <property type="protein sequence ID" value="TYK22763.1"/>
    <property type="molecule type" value="Genomic_DNA"/>
</dbReference>
<organism evidence="1 2">
    <name type="scientific">Cucumis melo var. makuwa</name>
    <name type="common">Oriental melon</name>
    <dbReference type="NCBI Taxonomy" id="1194695"/>
    <lineage>
        <taxon>Eukaryota</taxon>
        <taxon>Viridiplantae</taxon>
        <taxon>Streptophyta</taxon>
        <taxon>Embryophyta</taxon>
        <taxon>Tracheophyta</taxon>
        <taxon>Spermatophyta</taxon>
        <taxon>Magnoliopsida</taxon>
        <taxon>eudicotyledons</taxon>
        <taxon>Gunneridae</taxon>
        <taxon>Pentapetalae</taxon>
        <taxon>rosids</taxon>
        <taxon>fabids</taxon>
        <taxon>Cucurbitales</taxon>
        <taxon>Cucurbitaceae</taxon>
        <taxon>Benincaseae</taxon>
        <taxon>Cucumis</taxon>
    </lineage>
</organism>
<gene>
    <name evidence="1" type="ORF">E5676_scaffold1163G00950</name>
</gene>
<dbReference type="AlphaFoldDB" id="A0A5D3DGS0"/>
<name>A0A5D3DGS0_CUCMM</name>